<name>A0A6J1Q9R4_9HYME</name>
<reference evidence="3" key="1">
    <citation type="submission" date="2025-08" db="UniProtKB">
        <authorList>
            <consortium name="RefSeq"/>
        </authorList>
    </citation>
    <scope>IDENTIFICATION</scope>
    <source>
        <tissue evidence="3">Whole body</tissue>
    </source>
</reference>
<evidence type="ECO:0000313" key="2">
    <source>
        <dbReference type="Proteomes" id="UP000504618"/>
    </source>
</evidence>
<evidence type="ECO:0000313" key="3">
    <source>
        <dbReference type="RefSeq" id="XP_024878403.1"/>
    </source>
</evidence>
<dbReference type="OrthoDB" id="5575722at2759"/>
<dbReference type="AlphaFoldDB" id="A0A6J1Q9R4"/>
<dbReference type="GO" id="GO:0070652">
    <property type="term" value="C:HAUS complex"/>
    <property type="evidence" value="ECO:0007669"/>
    <property type="project" value="InterPro"/>
</dbReference>
<dbReference type="RefSeq" id="XP_024878403.1">
    <property type="nucleotide sequence ID" value="XM_025022635.1"/>
</dbReference>
<sequence length="667" mass="75995">MDATLSSLALRESVSVGQRMAVSASFHRNVFLLNQLVPPDHDFQKVFREGMFDRPNTAGFIYVSHYLLTIYDSERFKKLVEWPVICKKTENQYRNNVKDYLNVIALNNPDIGLPRVVTTNLFHASGTKFMSIMWKLSQLVLRTYIKRDGAYDVIFTPKPGLASDLVKTYLQQSKANVTCDTLSRLRNCVQMEKAANFTLAEEREHLAKIKEELFNKKQSVAKHVSAAPVGESIKQCLTNVEATEILSMWKNSLNENIQYIRKWNASLKDLERVCENISGIISNLLNDAKALDGMQLEKVDYSLISESFPPDIRHYLYLYLNLYNDDKLVYHNFIGLLTLVLNKIYQWLTRGALVDLSQCLLQVKASAEDMKSMCDVFKIFLASMISSTEETQSVLCAKSIERIPEENMLPFVKSVLLMPSPIIKINTNCANERNDTQLLQFTPGEITHKSLFSRYIRHNQNHTPDLKTKFVSRINIDTISTANNEKQGLNPRFMTPKVKQFCKRRTGKYSRLFTCANKNIKANSSMMSLPSTALANSTIANTIEEASSSSDLNLGTIAEGFFNWSGEPLKASSSSVQFTPIKRNVSQVMPRRRVKDKLDREIKVNKPEFDEFTEIQFINDGSKGIVEKHENGSKRRSISDLVERYKNLVEAVNSVKLENECAEDEVK</sequence>
<proteinExistence type="predicted"/>
<dbReference type="Proteomes" id="UP000504618">
    <property type="component" value="Unplaced"/>
</dbReference>
<evidence type="ECO:0000259" key="1">
    <source>
        <dbReference type="Pfam" id="PF14661"/>
    </source>
</evidence>
<dbReference type="GO" id="GO:0008017">
    <property type="term" value="F:microtubule binding"/>
    <property type="evidence" value="ECO:0007669"/>
    <property type="project" value="TreeGrafter"/>
</dbReference>
<keyword evidence="2" id="KW-1185">Reference proteome</keyword>
<dbReference type="PANTHER" id="PTHR16151">
    <property type="entry name" value="HAUS AUGMIN-LIKE COMPLEX SUBUNIT 6"/>
    <property type="match status" value="1"/>
</dbReference>
<dbReference type="GO" id="GO:0051225">
    <property type="term" value="P:spindle assembly"/>
    <property type="evidence" value="ECO:0007669"/>
    <property type="project" value="InterPro"/>
</dbReference>
<dbReference type="PANTHER" id="PTHR16151:SF2">
    <property type="entry name" value="HAUS AUGMIN-LIKE COMPLEX SUBUNIT 6"/>
    <property type="match status" value="1"/>
</dbReference>
<dbReference type="Pfam" id="PF14661">
    <property type="entry name" value="HAUS6_N"/>
    <property type="match status" value="1"/>
</dbReference>
<feature type="domain" description="HAUS augmin-like complex subunit 6 N-terminal" evidence="1">
    <location>
        <begin position="26"/>
        <end position="217"/>
    </location>
</feature>
<dbReference type="InterPro" id="IPR026797">
    <property type="entry name" value="HAUS_6"/>
</dbReference>
<dbReference type="InterPro" id="IPR028163">
    <property type="entry name" value="HAUS_6_N"/>
</dbReference>
<protein>
    <submittedName>
        <fullName evidence="3">Uncharacterized protein LOC112458827</fullName>
    </submittedName>
</protein>
<gene>
    <name evidence="3" type="primary">LOC112458827</name>
</gene>
<organism evidence="2 3">
    <name type="scientific">Temnothorax curvispinosus</name>
    <dbReference type="NCBI Taxonomy" id="300111"/>
    <lineage>
        <taxon>Eukaryota</taxon>
        <taxon>Metazoa</taxon>
        <taxon>Ecdysozoa</taxon>
        <taxon>Arthropoda</taxon>
        <taxon>Hexapoda</taxon>
        <taxon>Insecta</taxon>
        <taxon>Pterygota</taxon>
        <taxon>Neoptera</taxon>
        <taxon>Endopterygota</taxon>
        <taxon>Hymenoptera</taxon>
        <taxon>Apocrita</taxon>
        <taxon>Aculeata</taxon>
        <taxon>Formicoidea</taxon>
        <taxon>Formicidae</taxon>
        <taxon>Myrmicinae</taxon>
        <taxon>Temnothorax</taxon>
    </lineage>
</organism>
<dbReference type="CTD" id="43441"/>
<dbReference type="GO" id="GO:1990498">
    <property type="term" value="C:mitotic spindle microtubule"/>
    <property type="evidence" value="ECO:0007669"/>
    <property type="project" value="TreeGrafter"/>
</dbReference>
<accession>A0A6J1Q9R4</accession>
<dbReference type="GeneID" id="112458827"/>